<dbReference type="PROSITE" id="PS50110">
    <property type="entry name" value="RESPONSE_REGULATORY"/>
    <property type="match status" value="1"/>
</dbReference>
<dbReference type="PANTHER" id="PTHR37299:SF1">
    <property type="entry name" value="STAGE 0 SPORULATION PROTEIN A HOMOLOG"/>
    <property type="match status" value="1"/>
</dbReference>
<accession>A0ABX7XFE4</accession>
<dbReference type="SMART" id="SM00448">
    <property type="entry name" value="REC"/>
    <property type="match status" value="1"/>
</dbReference>
<dbReference type="SUPFAM" id="SSF52172">
    <property type="entry name" value="CheY-like"/>
    <property type="match status" value="1"/>
</dbReference>
<dbReference type="RefSeq" id="WP_230477415.1">
    <property type="nucleotide sequence ID" value="NZ_CP072842.1"/>
</dbReference>
<feature type="domain" description="Response regulatory" evidence="2">
    <location>
        <begin position="2"/>
        <end position="113"/>
    </location>
</feature>
<dbReference type="Gene3D" id="3.40.50.2300">
    <property type="match status" value="1"/>
</dbReference>
<protein>
    <submittedName>
        <fullName evidence="4">Response regulator transcription factor</fullName>
    </submittedName>
</protein>
<keyword evidence="1" id="KW-0597">Phosphoprotein</keyword>
<dbReference type="InterPro" id="IPR001789">
    <property type="entry name" value="Sig_transdc_resp-reg_receiver"/>
</dbReference>
<feature type="modified residue" description="4-aspartylphosphate" evidence="1">
    <location>
        <position position="53"/>
    </location>
</feature>
<evidence type="ECO:0000259" key="3">
    <source>
        <dbReference type="PROSITE" id="PS50930"/>
    </source>
</evidence>
<dbReference type="SMART" id="SM00850">
    <property type="entry name" value="LytTR"/>
    <property type="match status" value="1"/>
</dbReference>
<proteinExistence type="predicted"/>
<dbReference type="InterPro" id="IPR011006">
    <property type="entry name" value="CheY-like_superfamily"/>
</dbReference>
<dbReference type="InterPro" id="IPR046947">
    <property type="entry name" value="LytR-like"/>
</dbReference>
<dbReference type="Pfam" id="PF04397">
    <property type="entry name" value="LytTR"/>
    <property type="match status" value="1"/>
</dbReference>
<keyword evidence="5" id="KW-1185">Reference proteome</keyword>
<reference evidence="5" key="2">
    <citation type="submission" date="2021-04" db="EMBL/GenBank/DDBJ databases">
        <title>Taxonomy of Flavobacteriaceae bacterium ZY171143.</title>
        <authorList>
            <person name="Li F."/>
        </authorList>
    </citation>
    <scope>NUCLEOTIDE SEQUENCE [LARGE SCALE GENOMIC DNA]</scope>
    <source>
        <strain evidence="5">ZY171143</strain>
    </source>
</reference>
<evidence type="ECO:0000259" key="2">
    <source>
        <dbReference type="PROSITE" id="PS50110"/>
    </source>
</evidence>
<sequence length="246" mass="29017">MKIIIIEDEKPAARLLQRRIEKLGYNVEVMLHSVQDSIHWLINHPHPDLIFLDIQLSDGLSFQIFDEIDVNSAIIFTTAYDEYALKAFKLNSVDYLLKPVDTDDLAFAIEKFEKQSQVKMNFSQIRNLFDQNKTYKERFTTKIGTSIKMITTDEVECFYSDNKATYAFTKEGKNYLLDYTLDKIEESINPKQFFRINRGQIIHIDAIKEISVYTNSRLKINLNKYNEQECIVSREKVNDFRNWLED</sequence>
<evidence type="ECO:0000256" key="1">
    <source>
        <dbReference type="PROSITE-ProRule" id="PRU00169"/>
    </source>
</evidence>
<reference evidence="4 5" key="1">
    <citation type="journal article" date="2021" name="Int. J. Syst. Evol. Microbiol.">
        <title>Faecalibacter bovis sp. nov., isolated from cow faeces.</title>
        <authorList>
            <person name="Li F."/>
            <person name="Zhao W."/>
            <person name="Hong Q."/>
            <person name="Shao Q."/>
            <person name="Song J."/>
            <person name="Yang S."/>
        </authorList>
    </citation>
    <scope>NUCLEOTIDE SEQUENCE [LARGE SCALE GENOMIC DNA]</scope>
    <source>
        <strain evidence="4 5">ZY171143</strain>
    </source>
</reference>
<dbReference type="Proteomes" id="UP000672011">
    <property type="component" value="Chromosome"/>
</dbReference>
<evidence type="ECO:0000313" key="5">
    <source>
        <dbReference type="Proteomes" id="UP000672011"/>
    </source>
</evidence>
<gene>
    <name evidence="4" type="ORF">J9309_04890</name>
</gene>
<dbReference type="InterPro" id="IPR007492">
    <property type="entry name" value="LytTR_DNA-bd_dom"/>
</dbReference>
<dbReference type="EMBL" id="CP072842">
    <property type="protein sequence ID" value="QTV06655.1"/>
    <property type="molecule type" value="Genomic_DNA"/>
</dbReference>
<feature type="domain" description="HTH LytTR-type" evidence="3">
    <location>
        <begin position="139"/>
        <end position="246"/>
    </location>
</feature>
<name>A0ABX7XFE4_9FLAO</name>
<evidence type="ECO:0000313" key="4">
    <source>
        <dbReference type="EMBL" id="QTV06655.1"/>
    </source>
</evidence>
<dbReference type="PROSITE" id="PS50930">
    <property type="entry name" value="HTH_LYTTR"/>
    <property type="match status" value="1"/>
</dbReference>
<dbReference type="Pfam" id="PF00072">
    <property type="entry name" value="Response_reg"/>
    <property type="match status" value="1"/>
</dbReference>
<dbReference type="PANTHER" id="PTHR37299">
    <property type="entry name" value="TRANSCRIPTIONAL REGULATOR-RELATED"/>
    <property type="match status" value="1"/>
</dbReference>
<organism evidence="4 5">
    <name type="scientific">Faecalibacter bovis</name>
    <dbReference type="NCBI Taxonomy" id="2898187"/>
    <lineage>
        <taxon>Bacteria</taxon>
        <taxon>Pseudomonadati</taxon>
        <taxon>Bacteroidota</taxon>
        <taxon>Flavobacteriia</taxon>
        <taxon>Flavobacteriales</taxon>
        <taxon>Weeksellaceae</taxon>
        <taxon>Faecalibacter</taxon>
    </lineage>
</organism>
<dbReference type="Gene3D" id="2.40.50.1020">
    <property type="entry name" value="LytTr DNA-binding domain"/>
    <property type="match status" value="1"/>
</dbReference>